<reference evidence="1" key="1">
    <citation type="submission" date="2021-01" db="EMBL/GenBank/DDBJ databases">
        <authorList>
            <person name="Sun Q."/>
        </authorList>
    </citation>
    <scope>NUCLEOTIDE SEQUENCE</scope>
    <source>
        <strain evidence="1">YIM B02566</strain>
    </source>
</reference>
<name>A0ACC5R4R5_9HYPH</name>
<proteinExistence type="predicted"/>
<dbReference type="Proteomes" id="UP000616151">
    <property type="component" value="Unassembled WGS sequence"/>
</dbReference>
<gene>
    <name evidence="1" type="ORF">JHL16_14865</name>
</gene>
<organism evidence="1 2">
    <name type="scientific">Taklimakanibacter albus</name>
    <dbReference type="NCBI Taxonomy" id="2800327"/>
    <lineage>
        <taxon>Bacteria</taxon>
        <taxon>Pseudomonadati</taxon>
        <taxon>Pseudomonadota</taxon>
        <taxon>Alphaproteobacteria</taxon>
        <taxon>Hyphomicrobiales</taxon>
        <taxon>Aestuariivirgaceae</taxon>
        <taxon>Taklimakanibacter</taxon>
    </lineage>
</organism>
<keyword evidence="2" id="KW-1185">Reference proteome</keyword>
<comment type="caution">
    <text evidence="1">The sequence shown here is derived from an EMBL/GenBank/DDBJ whole genome shotgun (WGS) entry which is preliminary data.</text>
</comment>
<evidence type="ECO:0000313" key="2">
    <source>
        <dbReference type="Proteomes" id="UP000616151"/>
    </source>
</evidence>
<protein>
    <submittedName>
        <fullName evidence="1">Sugar ABC transporter substrate-binding protein</fullName>
    </submittedName>
</protein>
<sequence length="409" mass="45064">MKYRTIVGLLGAVGSLFLVSSASSEETKTIGFWKAPHSADEAALWSPYIAEFEKAHPGVKIDHVITPWNTWNEAYTAAFASGNAPCVSYMVDAFSPAFIYNKKFVDIDAAGWSDQVKGGYGPLWTVAHFGEMQVGVPFATSPRMWLYNKDMFDKAGVKYPTDDWTMDDLVETLRKLKASGVETPGNIPVAAAKLGYQSYLPFLWSMGGDILDKSGKPRVDDDASVHTMKWLKALFDEKLIAPIGNYSAQEGQDLFVRGSIAVQNMAAEVLGKLKAEAPDLKYGIVKSPTGPGGQHNFQDWGYFAIANECAYKEEAWEFVKFITSKQVVEQYIAAVGLFPARVDTNLYQSDPDGKAFLDNMAQNRNIPIVPKSNQIVDLWFKEVEAALSGIIAPEEAAKNAQASLERVLR</sequence>
<dbReference type="EMBL" id="JAENHL010000007">
    <property type="protein sequence ID" value="MBK1867637.1"/>
    <property type="molecule type" value="Genomic_DNA"/>
</dbReference>
<evidence type="ECO:0000313" key="1">
    <source>
        <dbReference type="EMBL" id="MBK1867637.1"/>
    </source>
</evidence>
<accession>A0ACC5R4R5</accession>